<accession>A0A3N0V1Y2</accession>
<proteinExistence type="predicted"/>
<protein>
    <submittedName>
        <fullName evidence="3">DUF1329 domain-containing protein</fullName>
    </submittedName>
</protein>
<feature type="region of interest" description="Disordered" evidence="1">
    <location>
        <begin position="266"/>
        <end position="286"/>
    </location>
</feature>
<feature type="region of interest" description="Disordered" evidence="1">
    <location>
        <begin position="428"/>
        <end position="450"/>
    </location>
</feature>
<keyword evidence="4" id="KW-1185">Reference proteome</keyword>
<sequence length="450" mass="50608">MNRTAFAALLLAMTSGTAIAKLSPAEADKLKKELTPIGAERAGNKDGSIPAWEGGLTKPPACFKGAGAWYCDPFPEDKPKFTITKANVDQYKAQLTDGQKALFAKFGDSYKMNVYPTRRTAAFPDFVYEATYKNALNAELANGGESLNGAVMGIPFPIPKSGNEPIWNHKLRYRGAGVDRWNIQAAVTTTGAFNLVKIREQVKFLYGTKGLSPEQLNNVGIYFMQTVTAPPRLAGTITLVHETLDQVKEPRRAWQYNPGQRRLRRAPNVGYDNPGTGSDGLRTNDQTDTFNGATDRYTWKLLGKKEMLVPYSSYALHSNKLKYADILKKTHINQDLPRYELHRVWVVEANVKPNTTHIYKKRFFYVDEDSWQIVAVDNYDARNTLWRVQETHSVMAYDKPFLNPVLESVYDLQSGRYLAQAMNNEENENGEQDYDVGFFDPSNVSKQASK</sequence>
<dbReference type="EMBL" id="RJVO01000009">
    <property type="protein sequence ID" value="ROH86541.1"/>
    <property type="molecule type" value="Genomic_DNA"/>
</dbReference>
<evidence type="ECO:0000256" key="2">
    <source>
        <dbReference type="SAM" id="SignalP"/>
    </source>
</evidence>
<feature type="chain" id="PRO_5017999825" evidence="2">
    <location>
        <begin position="21"/>
        <end position="450"/>
    </location>
</feature>
<evidence type="ECO:0000256" key="1">
    <source>
        <dbReference type="SAM" id="MobiDB-lite"/>
    </source>
</evidence>
<comment type="caution">
    <text evidence="3">The sequence shown here is derived from an EMBL/GenBank/DDBJ whole genome shotgun (WGS) entry which is preliminary data.</text>
</comment>
<reference evidence="3 4" key="1">
    <citation type="submission" date="2018-10" db="EMBL/GenBank/DDBJ databases">
        <authorList>
            <person name="Chen W.-M."/>
        </authorList>
    </citation>
    <scope>NUCLEOTIDE SEQUENCE [LARGE SCALE GENOMIC DNA]</scope>
    <source>
        <strain evidence="3 4">THS-13</strain>
    </source>
</reference>
<dbReference type="Pfam" id="PF07044">
    <property type="entry name" value="DUF1329"/>
    <property type="match status" value="1"/>
</dbReference>
<evidence type="ECO:0000313" key="4">
    <source>
        <dbReference type="Proteomes" id="UP000282106"/>
    </source>
</evidence>
<keyword evidence="2" id="KW-0732">Signal</keyword>
<dbReference type="InParanoid" id="A0A3N0V1Y2"/>
<dbReference type="InterPro" id="IPR010752">
    <property type="entry name" value="DUF1329"/>
</dbReference>
<feature type="signal peptide" evidence="2">
    <location>
        <begin position="1"/>
        <end position="20"/>
    </location>
</feature>
<evidence type="ECO:0000313" key="3">
    <source>
        <dbReference type="EMBL" id="ROH86541.1"/>
    </source>
</evidence>
<dbReference type="RefSeq" id="WP_123212937.1">
    <property type="nucleotide sequence ID" value="NZ_RJVO01000009.1"/>
</dbReference>
<name>A0A3N0V1Y2_9GAMM</name>
<organism evidence="3 4">
    <name type="scientific">Stagnimonas aquatica</name>
    <dbReference type="NCBI Taxonomy" id="2689987"/>
    <lineage>
        <taxon>Bacteria</taxon>
        <taxon>Pseudomonadati</taxon>
        <taxon>Pseudomonadota</taxon>
        <taxon>Gammaproteobacteria</taxon>
        <taxon>Nevskiales</taxon>
        <taxon>Nevskiaceae</taxon>
        <taxon>Stagnimonas</taxon>
    </lineage>
</organism>
<dbReference type="Gene3D" id="2.50.20.10">
    <property type="entry name" value="Lipoprotein localisation LolA/LolB/LppX"/>
    <property type="match status" value="1"/>
</dbReference>
<dbReference type="AlphaFoldDB" id="A0A3N0V1Y2"/>
<dbReference type="CDD" id="cd16329">
    <property type="entry name" value="LolA_like"/>
    <property type="match status" value="1"/>
</dbReference>
<gene>
    <name evidence="3" type="ORF">ED208_16040</name>
</gene>
<dbReference type="Proteomes" id="UP000282106">
    <property type="component" value="Unassembled WGS sequence"/>
</dbReference>